<dbReference type="Gene3D" id="3.30.230.10">
    <property type="match status" value="1"/>
</dbReference>
<dbReference type="InterPro" id="IPR000754">
    <property type="entry name" value="Ribosomal_uS9"/>
</dbReference>
<feature type="region of interest" description="Disordered" evidence="7">
    <location>
        <begin position="273"/>
        <end position="292"/>
    </location>
</feature>
<evidence type="ECO:0000256" key="1">
    <source>
        <dbReference type="ARBA" id="ARBA00005251"/>
    </source>
</evidence>
<comment type="similarity">
    <text evidence="1 6">Belongs to the universal ribosomal protein uS9 family.</text>
</comment>
<dbReference type="Proteomes" id="UP000422736">
    <property type="component" value="Chromosome 4"/>
</dbReference>
<dbReference type="Pfam" id="PF00380">
    <property type="entry name" value="Ribosomal_S9"/>
    <property type="match status" value="1"/>
</dbReference>
<evidence type="ECO:0000256" key="2">
    <source>
        <dbReference type="ARBA" id="ARBA00022980"/>
    </source>
</evidence>
<gene>
    <name evidence="8" type="primary">MRPS9</name>
    <name evidence="8" type="ORF">FIM1_2677</name>
</gene>
<keyword evidence="9" id="KW-1185">Reference proteome</keyword>
<evidence type="ECO:0000256" key="4">
    <source>
        <dbReference type="ARBA" id="ARBA00039318"/>
    </source>
</evidence>
<accession>A0ABX6EVB9</accession>
<reference evidence="8 9" key="1">
    <citation type="submission" date="2016-03" db="EMBL/GenBank/DDBJ databases">
        <title>How can Kluyveromyces marxianus grow so fast - potential evolutionary course in Saccharomyces Complex revealed by comparative genomics.</title>
        <authorList>
            <person name="Mo W."/>
            <person name="Lu W."/>
            <person name="Yang X."/>
            <person name="Qi J."/>
            <person name="Lv H."/>
        </authorList>
    </citation>
    <scope>NUCLEOTIDE SEQUENCE [LARGE SCALE GENOMIC DNA]</scope>
    <source>
        <strain evidence="8 9">FIM1</strain>
    </source>
</reference>
<evidence type="ECO:0000256" key="6">
    <source>
        <dbReference type="RuleBase" id="RU003815"/>
    </source>
</evidence>
<dbReference type="InterPro" id="IPR020568">
    <property type="entry name" value="Ribosomal_Su5_D2-typ_SF"/>
</dbReference>
<proteinExistence type="inferred from homology"/>
<evidence type="ECO:0000256" key="7">
    <source>
        <dbReference type="SAM" id="MobiDB-lite"/>
    </source>
</evidence>
<name>A0ABX6EVB9_KLUMA</name>
<sequence length="292" mass="33419">MFSRLSAVSLRQGFVVQRRLFSYARPLLNSGSQATANQNTARETNNVYQYSGTRIVPKLSTFYSANPHHEAHIDNLEALMRKYIKYPTVQVEERPMWLSLQEYALIGGGSRLKSTQYKQLLFLLNRLNSIDPQLMVPEISNTLAKYHKKTKLQPQRDTLKELDEFGRSLAIGRRKTATAKVYVVRGEGQILVNDRALNDYFVKMKDRESIMYPLKAIDSVGKYNIFAMVSGGGTTAQAEAIMHAIGKALVTFNPLLKTRLHRSGVLTRDYRHVERKKPGKRKARKMPTWVKR</sequence>
<evidence type="ECO:0000313" key="9">
    <source>
        <dbReference type="Proteomes" id="UP000422736"/>
    </source>
</evidence>
<protein>
    <recommendedName>
        <fullName evidence="4">Small ribosomal subunit protein uS9m</fullName>
    </recommendedName>
    <alternativeName>
        <fullName evidence="5">37S ribosomal protein S9, mitochondrial</fullName>
    </alternativeName>
</protein>
<dbReference type="SUPFAM" id="SSF54211">
    <property type="entry name" value="Ribosomal protein S5 domain 2-like"/>
    <property type="match status" value="1"/>
</dbReference>
<organism evidence="8 9">
    <name type="scientific">Kluyveromyces marxianus</name>
    <name type="common">Yeast</name>
    <name type="synonym">Candida kefyr</name>
    <dbReference type="NCBI Taxonomy" id="4911"/>
    <lineage>
        <taxon>Eukaryota</taxon>
        <taxon>Fungi</taxon>
        <taxon>Dikarya</taxon>
        <taxon>Ascomycota</taxon>
        <taxon>Saccharomycotina</taxon>
        <taxon>Saccharomycetes</taxon>
        <taxon>Saccharomycetales</taxon>
        <taxon>Saccharomycetaceae</taxon>
        <taxon>Kluyveromyces</taxon>
    </lineage>
</organism>
<dbReference type="PANTHER" id="PTHR21569">
    <property type="entry name" value="RIBOSOMAL PROTEIN S9"/>
    <property type="match status" value="1"/>
</dbReference>
<evidence type="ECO:0000313" key="8">
    <source>
        <dbReference type="EMBL" id="QGN15977.1"/>
    </source>
</evidence>
<dbReference type="PROSITE" id="PS00360">
    <property type="entry name" value="RIBOSOMAL_S9"/>
    <property type="match status" value="1"/>
</dbReference>
<evidence type="ECO:0000256" key="5">
    <source>
        <dbReference type="ARBA" id="ARBA00042623"/>
    </source>
</evidence>
<dbReference type="NCBIfam" id="NF001099">
    <property type="entry name" value="PRK00132.1"/>
    <property type="match status" value="1"/>
</dbReference>
<evidence type="ECO:0000256" key="3">
    <source>
        <dbReference type="ARBA" id="ARBA00023274"/>
    </source>
</evidence>
<dbReference type="GO" id="GO:0005840">
    <property type="term" value="C:ribosome"/>
    <property type="evidence" value="ECO:0007669"/>
    <property type="project" value="UniProtKB-KW"/>
</dbReference>
<dbReference type="EMBL" id="CP015057">
    <property type="protein sequence ID" value="QGN15977.1"/>
    <property type="molecule type" value="Genomic_DNA"/>
</dbReference>
<dbReference type="InterPro" id="IPR020574">
    <property type="entry name" value="Ribosomal_uS9_CS"/>
</dbReference>
<keyword evidence="3 6" id="KW-0687">Ribonucleoprotein</keyword>
<dbReference type="InterPro" id="IPR023035">
    <property type="entry name" value="Ribosomal_uS9_bac/plastid"/>
</dbReference>
<keyword evidence="2 6" id="KW-0689">Ribosomal protein</keyword>
<dbReference type="InterPro" id="IPR014721">
    <property type="entry name" value="Ribsml_uS5_D2-typ_fold_subgr"/>
</dbReference>
<dbReference type="PANTHER" id="PTHR21569:SF1">
    <property type="entry name" value="SMALL RIBOSOMAL SUBUNIT PROTEIN US9M"/>
    <property type="match status" value="1"/>
</dbReference>